<accession>A0A194QI07</accession>
<feature type="region of interest" description="Disordered" evidence="2">
    <location>
        <begin position="141"/>
        <end position="161"/>
    </location>
</feature>
<dbReference type="EMBL" id="KQ458793">
    <property type="protein sequence ID" value="KPJ05029.1"/>
    <property type="molecule type" value="Genomic_DNA"/>
</dbReference>
<evidence type="ECO:0000256" key="1">
    <source>
        <dbReference type="PROSITE-ProRule" id="PRU00371"/>
    </source>
</evidence>
<evidence type="ECO:0000256" key="2">
    <source>
        <dbReference type="SAM" id="MobiDB-lite"/>
    </source>
</evidence>
<sequence length="310" mass="35641">MDNEKLIQIVRKYKHLYDLNNKYYSNNQKKEQAWNEIGKKLQSSARECKKAWALLRDAYRRCVRKRRDSESGMASVPKKKWKYEDKMSFLLPHMKERPTSCPISEAPHFESVDNVYEEEDIANSLKLEIWEQSDTLLTTPEVNRQPHGTLSASTPSPTQYYPQPRITTKDELNDDIPSTLLVQYLIDSMKNTPPPDEIEQFMAGIVSTVRSFPPRDRVIAKAKIFEVISHMELEILSRPSTTVPMCSRQGAHYHSGCGYRALDMFLTSPQPMNVSRPTLQADHPLTDPLRTPATDQLMAVSHEGRKVQCS</sequence>
<evidence type="ECO:0000313" key="5">
    <source>
        <dbReference type="EMBL" id="KPJ05029.1"/>
    </source>
</evidence>
<dbReference type="STRING" id="66420.A0A194QI07"/>
<dbReference type="Pfam" id="PF10545">
    <property type="entry name" value="MADF_DNA_bdg"/>
    <property type="match status" value="1"/>
</dbReference>
<protein>
    <recommendedName>
        <fullName evidence="7">Transcription factor Adf-1</fullName>
    </recommendedName>
</protein>
<dbReference type="Proteomes" id="UP000053268">
    <property type="component" value="Unassembled WGS sequence"/>
</dbReference>
<dbReference type="GO" id="GO:0006357">
    <property type="term" value="P:regulation of transcription by RNA polymerase II"/>
    <property type="evidence" value="ECO:0007669"/>
    <property type="project" value="TreeGrafter"/>
</dbReference>
<evidence type="ECO:0000313" key="6">
    <source>
        <dbReference type="Proteomes" id="UP000053268"/>
    </source>
</evidence>
<dbReference type="GO" id="GO:0003677">
    <property type="term" value="F:DNA binding"/>
    <property type="evidence" value="ECO:0007669"/>
    <property type="project" value="InterPro"/>
</dbReference>
<gene>
    <name evidence="5" type="ORF">RR46_04145</name>
</gene>
<organism evidence="5 6">
    <name type="scientific">Papilio xuthus</name>
    <name type="common">Asian swallowtail butterfly</name>
    <dbReference type="NCBI Taxonomy" id="66420"/>
    <lineage>
        <taxon>Eukaryota</taxon>
        <taxon>Metazoa</taxon>
        <taxon>Ecdysozoa</taxon>
        <taxon>Arthropoda</taxon>
        <taxon>Hexapoda</taxon>
        <taxon>Insecta</taxon>
        <taxon>Pterygota</taxon>
        <taxon>Neoptera</taxon>
        <taxon>Endopterygota</taxon>
        <taxon>Lepidoptera</taxon>
        <taxon>Glossata</taxon>
        <taxon>Ditrysia</taxon>
        <taxon>Papilionoidea</taxon>
        <taxon>Papilionidae</taxon>
        <taxon>Papilioninae</taxon>
        <taxon>Papilio</taxon>
    </lineage>
</organism>
<dbReference type="GO" id="GO:0005667">
    <property type="term" value="C:transcription regulator complex"/>
    <property type="evidence" value="ECO:0007669"/>
    <property type="project" value="TreeGrafter"/>
</dbReference>
<dbReference type="PROSITE" id="PS51031">
    <property type="entry name" value="BESS"/>
    <property type="match status" value="1"/>
</dbReference>
<dbReference type="PANTHER" id="PTHR12243">
    <property type="entry name" value="MADF DOMAIN TRANSCRIPTION FACTOR"/>
    <property type="match status" value="1"/>
</dbReference>
<evidence type="ECO:0000259" key="4">
    <source>
        <dbReference type="PROSITE" id="PS51031"/>
    </source>
</evidence>
<feature type="domain" description="BESS" evidence="4">
    <location>
        <begin position="195"/>
        <end position="234"/>
    </location>
</feature>
<keyword evidence="1" id="KW-0539">Nucleus</keyword>
<comment type="subcellular location">
    <subcellularLocation>
        <location evidence="1">Nucleus</location>
    </subcellularLocation>
</comment>
<reference evidence="5 6" key="1">
    <citation type="journal article" date="2015" name="Nat. Commun.">
        <title>Outbred genome sequencing and CRISPR/Cas9 gene editing in butterflies.</title>
        <authorList>
            <person name="Li X."/>
            <person name="Fan D."/>
            <person name="Zhang W."/>
            <person name="Liu G."/>
            <person name="Zhang L."/>
            <person name="Zhao L."/>
            <person name="Fang X."/>
            <person name="Chen L."/>
            <person name="Dong Y."/>
            <person name="Chen Y."/>
            <person name="Ding Y."/>
            <person name="Zhao R."/>
            <person name="Feng M."/>
            <person name="Zhu Y."/>
            <person name="Feng Y."/>
            <person name="Jiang X."/>
            <person name="Zhu D."/>
            <person name="Xiang H."/>
            <person name="Feng X."/>
            <person name="Li S."/>
            <person name="Wang J."/>
            <person name="Zhang G."/>
            <person name="Kronforst M.R."/>
            <person name="Wang W."/>
        </authorList>
    </citation>
    <scope>NUCLEOTIDE SEQUENCE [LARGE SCALE GENOMIC DNA]</scope>
    <source>
        <strain evidence="5">Ya'a_city_454_Px</strain>
        <tissue evidence="5">Whole body</tissue>
    </source>
</reference>
<dbReference type="SMART" id="SM00595">
    <property type="entry name" value="MADF"/>
    <property type="match status" value="1"/>
</dbReference>
<feature type="domain" description="MADF" evidence="3">
    <location>
        <begin position="5"/>
        <end position="95"/>
    </location>
</feature>
<dbReference type="AlphaFoldDB" id="A0A194QI07"/>
<dbReference type="InterPro" id="IPR004210">
    <property type="entry name" value="BESS_motif"/>
</dbReference>
<dbReference type="GO" id="GO:0005634">
    <property type="term" value="C:nucleus"/>
    <property type="evidence" value="ECO:0007669"/>
    <property type="project" value="UniProtKB-SubCell"/>
</dbReference>
<name>A0A194QI07_PAPXU</name>
<evidence type="ECO:0008006" key="7">
    <source>
        <dbReference type="Google" id="ProtNLM"/>
    </source>
</evidence>
<proteinExistence type="predicted"/>
<dbReference type="InterPro" id="IPR006578">
    <property type="entry name" value="MADF-dom"/>
</dbReference>
<dbReference type="PANTHER" id="PTHR12243:SF60">
    <property type="entry name" value="SI:CH211-15D5.12-RELATED"/>
    <property type="match status" value="1"/>
</dbReference>
<keyword evidence="6" id="KW-1185">Reference proteome</keyword>
<evidence type="ECO:0000259" key="3">
    <source>
        <dbReference type="PROSITE" id="PS51029"/>
    </source>
</evidence>
<dbReference type="InterPro" id="IPR039353">
    <property type="entry name" value="TF_Adf1"/>
</dbReference>
<dbReference type="PROSITE" id="PS51029">
    <property type="entry name" value="MADF"/>
    <property type="match status" value="1"/>
</dbReference>